<dbReference type="AlphaFoldDB" id="A0A7W2A9B5"/>
<evidence type="ECO:0000313" key="2">
    <source>
        <dbReference type="Proteomes" id="UP000535491"/>
    </source>
</evidence>
<accession>A0A7W2A9B5</accession>
<keyword evidence="2" id="KW-1185">Reference proteome</keyword>
<dbReference type="RefSeq" id="WP_181754867.1">
    <property type="nucleotide sequence ID" value="NZ_JACEIQ010000035.1"/>
</dbReference>
<proteinExistence type="predicted"/>
<organism evidence="1 2">
    <name type="scientific">Paenactinomyces guangxiensis</name>
    <dbReference type="NCBI Taxonomy" id="1490290"/>
    <lineage>
        <taxon>Bacteria</taxon>
        <taxon>Bacillati</taxon>
        <taxon>Bacillota</taxon>
        <taxon>Bacilli</taxon>
        <taxon>Bacillales</taxon>
        <taxon>Thermoactinomycetaceae</taxon>
        <taxon>Paenactinomyces</taxon>
    </lineage>
</organism>
<gene>
    <name evidence="1" type="ORF">H1191_19455</name>
</gene>
<comment type="caution">
    <text evidence="1">The sequence shown here is derived from an EMBL/GenBank/DDBJ whole genome shotgun (WGS) entry which is preliminary data.</text>
</comment>
<name>A0A7W2A9B5_9BACL</name>
<evidence type="ECO:0000313" key="1">
    <source>
        <dbReference type="EMBL" id="MBA4496441.1"/>
    </source>
</evidence>
<dbReference type="EMBL" id="JACEIQ010000035">
    <property type="protein sequence ID" value="MBA4496441.1"/>
    <property type="molecule type" value="Genomic_DNA"/>
</dbReference>
<reference evidence="1 2" key="1">
    <citation type="submission" date="2020-07" db="EMBL/GenBank/DDBJ databases">
        <authorList>
            <person name="Feng H."/>
        </authorList>
    </citation>
    <scope>NUCLEOTIDE SEQUENCE [LARGE SCALE GENOMIC DNA]</scope>
    <source>
        <strain evidence="2">s-10</strain>
    </source>
</reference>
<dbReference type="Proteomes" id="UP000535491">
    <property type="component" value="Unassembled WGS sequence"/>
</dbReference>
<sequence>MINSHSWAIYEDEGVAEKVLDQSIFLEAVTGIPVKTRPFFNVEDLQEGQAGYVFLKFKPHDRVIEGKITLKQGRTKLSLGSSFSTIVKLAYPNHYRFHSISTQHKIGSKKKRITGKYDIGEIPLYLDDLKKESLPDVRMRIIKTDEDYSGFLIKEHTSDIKIIGSFDLEFPDSTKFSSMQSKKLEWGCPKSRKST</sequence>
<protein>
    <submittedName>
        <fullName evidence="1">Uncharacterized protein</fullName>
    </submittedName>
</protein>